<organism evidence="2 3">
    <name type="scientific">Hapsidospora chrysogenum (strain ATCC 11550 / CBS 779.69 / DSM 880 / IAM 14645 / JCM 23072 / IMI 49137)</name>
    <name type="common">Acremonium chrysogenum</name>
    <dbReference type="NCBI Taxonomy" id="857340"/>
    <lineage>
        <taxon>Eukaryota</taxon>
        <taxon>Fungi</taxon>
        <taxon>Dikarya</taxon>
        <taxon>Ascomycota</taxon>
        <taxon>Pezizomycotina</taxon>
        <taxon>Sordariomycetes</taxon>
        <taxon>Hypocreomycetidae</taxon>
        <taxon>Hypocreales</taxon>
        <taxon>Bionectriaceae</taxon>
        <taxon>Hapsidospora</taxon>
    </lineage>
</organism>
<feature type="signal peptide" evidence="1">
    <location>
        <begin position="1"/>
        <end position="30"/>
    </location>
</feature>
<feature type="chain" id="PRO_5001815200" evidence="1">
    <location>
        <begin position="31"/>
        <end position="370"/>
    </location>
</feature>
<evidence type="ECO:0000313" key="3">
    <source>
        <dbReference type="Proteomes" id="UP000029964"/>
    </source>
</evidence>
<evidence type="ECO:0000256" key="1">
    <source>
        <dbReference type="SAM" id="SignalP"/>
    </source>
</evidence>
<proteinExistence type="predicted"/>
<dbReference type="EMBL" id="JPKY01000168">
    <property type="protein sequence ID" value="KFH40780.1"/>
    <property type="molecule type" value="Genomic_DNA"/>
</dbReference>
<accession>A0A086SUJ8</accession>
<sequence>MSPLSRLPSRIFLVSLLSLTLPLLLYRVYAANHHHASREPPAAPGVVPVAVAFHFGQSYATSVGRFYNGTVTNLAKVPGSHEYTALMRRMVREPAPDQPPSLLQFLWGSLLQILRLPPSKDASPLVDMAWTLKADSEAALGQAIDSAAVTAPWMAAWRGQLAGRSTIDHVLRVVGIEPVTDETSDPPYLGETNALLAANKRGLCLYRYCCIDDGPSDLGYTNQSLHTSFQIARCFYFDSWDNHLSTIDPEYGLDKLKESEQPKDFQGSLRKRLLDRVTEHAKTHPGLSDLNFTVLVAGEAADTPEFKHVLKQVVQGIPDARSGDATAEEKRSQLEVELVVAEDPTFAAAQGAAYWMWMRLDRSSCDECRR</sequence>
<evidence type="ECO:0000313" key="2">
    <source>
        <dbReference type="EMBL" id="KFH40780.1"/>
    </source>
</evidence>
<dbReference type="STRING" id="857340.A0A086SUJ8"/>
<keyword evidence="3" id="KW-1185">Reference proteome</keyword>
<keyword evidence="1" id="KW-0732">Signal</keyword>
<dbReference type="HOGENOM" id="CLU_036646_0_0_1"/>
<protein>
    <submittedName>
        <fullName evidence="2">Uncharacterized protein</fullName>
    </submittedName>
</protein>
<gene>
    <name evidence="2" type="ORF">ACRE_085150</name>
</gene>
<dbReference type="Proteomes" id="UP000029964">
    <property type="component" value="Unassembled WGS sequence"/>
</dbReference>
<reference evidence="3" key="1">
    <citation type="journal article" date="2014" name="Genome Announc.">
        <title>Genome sequence and annotation of Acremonium chrysogenum, producer of the beta-lactam antibiotic cephalosporin C.</title>
        <authorList>
            <person name="Terfehr D."/>
            <person name="Dahlmann T.A."/>
            <person name="Specht T."/>
            <person name="Zadra I."/>
            <person name="Kuernsteiner H."/>
            <person name="Kueck U."/>
        </authorList>
    </citation>
    <scope>NUCLEOTIDE SEQUENCE [LARGE SCALE GENOMIC DNA]</scope>
    <source>
        <strain evidence="3">ATCC 11550 / CBS 779.69 / DSM 880 / IAM 14645 / JCM 23072 / IMI 49137</strain>
    </source>
</reference>
<dbReference type="OrthoDB" id="3643156at2759"/>
<name>A0A086SUJ8_HAPC1</name>
<dbReference type="AlphaFoldDB" id="A0A086SUJ8"/>
<comment type="caution">
    <text evidence="2">The sequence shown here is derived from an EMBL/GenBank/DDBJ whole genome shotgun (WGS) entry which is preliminary data.</text>
</comment>